<sequence>MAITLPTPVYVAAGLLATGIDRVRRLPEELPTLPVTVAGSAVRWSMKVQQELAALAGRGEQFLADLTGREEDSPAWARFDDDEDDAADAAADDAADAAGAMDPADAATTVAGEPVPATPASTAPAGATEDAGPTPVAPGTPSDDGAPVPHRTGGRRTARAAAPTAPTGAAPGAIVTEPAEGAVVADPPVIDPAAPPAGLASGTARMDAVPDYPSLTLAQLKGRLGEMSASQVRDLLEFEQQHEARAPFLTLLTNRLTTLGTTDR</sequence>
<keyword evidence="3" id="KW-1185">Reference proteome</keyword>
<evidence type="ECO:0000313" key="3">
    <source>
        <dbReference type="Proteomes" id="UP000663792"/>
    </source>
</evidence>
<reference evidence="2" key="1">
    <citation type="submission" date="2021-01" db="EMBL/GenBank/DDBJ databases">
        <title>YIM 132084 draft genome.</title>
        <authorList>
            <person name="An D."/>
        </authorList>
    </citation>
    <scope>NUCLEOTIDE SEQUENCE</scope>
    <source>
        <strain evidence="2">YIM 132084</strain>
    </source>
</reference>
<dbReference type="AlphaFoldDB" id="A0A938YEV2"/>
<comment type="caution">
    <text evidence="2">The sequence shown here is derived from an EMBL/GenBank/DDBJ whole genome shotgun (WGS) entry which is preliminary data.</text>
</comment>
<dbReference type="NCBIfam" id="NF033649">
    <property type="entry name" value="LipDrop_Rv1109c"/>
    <property type="match status" value="1"/>
</dbReference>
<feature type="compositionally biased region" description="Low complexity" evidence="1">
    <location>
        <begin position="159"/>
        <end position="172"/>
    </location>
</feature>
<organism evidence="2 3">
    <name type="scientific">Nakamurella leprariae</name>
    <dbReference type="NCBI Taxonomy" id="2803911"/>
    <lineage>
        <taxon>Bacteria</taxon>
        <taxon>Bacillati</taxon>
        <taxon>Actinomycetota</taxon>
        <taxon>Actinomycetes</taxon>
        <taxon>Nakamurellales</taxon>
        <taxon>Nakamurellaceae</taxon>
        <taxon>Nakamurella</taxon>
    </lineage>
</organism>
<dbReference type="EMBL" id="JAERWK010000016">
    <property type="protein sequence ID" value="MBM9468313.1"/>
    <property type="molecule type" value="Genomic_DNA"/>
</dbReference>
<dbReference type="Proteomes" id="UP000663792">
    <property type="component" value="Unassembled WGS sequence"/>
</dbReference>
<dbReference type="InterPro" id="IPR047728">
    <property type="entry name" value="LipDrop-assoc"/>
</dbReference>
<evidence type="ECO:0000256" key="1">
    <source>
        <dbReference type="SAM" id="MobiDB-lite"/>
    </source>
</evidence>
<dbReference type="RefSeq" id="WP_205261243.1">
    <property type="nucleotide sequence ID" value="NZ_JAERWK010000016.1"/>
</dbReference>
<proteinExistence type="predicted"/>
<protein>
    <submittedName>
        <fullName evidence="2">Lipid droplet-associated protein</fullName>
    </submittedName>
</protein>
<feature type="region of interest" description="Disordered" evidence="1">
    <location>
        <begin position="84"/>
        <end position="172"/>
    </location>
</feature>
<feature type="compositionally biased region" description="Low complexity" evidence="1">
    <location>
        <begin position="96"/>
        <end position="107"/>
    </location>
</feature>
<accession>A0A938YEV2</accession>
<gene>
    <name evidence="2" type="ORF">JL106_13590</name>
</gene>
<name>A0A938YEV2_9ACTN</name>
<feature type="compositionally biased region" description="Acidic residues" evidence="1">
    <location>
        <begin position="84"/>
        <end position="95"/>
    </location>
</feature>
<evidence type="ECO:0000313" key="2">
    <source>
        <dbReference type="EMBL" id="MBM9468313.1"/>
    </source>
</evidence>
<feature type="compositionally biased region" description="Low complexity" evidence="1">
    <location>
        <begin position="118"/>
        <end position="128"/>
    </location>
</feature>